<dbReference type="AlphaFoldDB" id="A0A067L4G2"/>
<protein>
    <recommendedName>
        <fullName evidence="5">GRF-type domain-containing protein</fullName>
    </recommendedName>
</protein>
<dbReference type="Proteomes" id="UP000027138">
    <property type="component" value="Unassembled WGS sequence"/>
</dbReference>
<dbReference type="STRING" id="180498.A0A067L4G2"/>
<organism evidence="6 7">
    <name type="scientific">Jatropha curcas</name>
    <name type="common">Barbados nut</name>
    <dbReference type="NCBI Taxonomy" id="180498"/>
    <lineage>
        <taxon>Eukaryota</taxon>
        <taxon>Viridiplantae</taxon>
        <taxon>Streptophyta</taxon>
        <taxon>Embryophyta</taxon>
        <taxon>Tracheophyta</taxon>
        <taxon>Spermatophyta</taxon>
        <taxon>Magnoliopsida</taxon>
        <taxon>eudicotyledons</taxon>
        <taxon>Gunneridae</taxon>
        <taxon>Pentapetalae</taxon>
        <taxon>rosids</taxon>
        <taxon>fabids</taxon>
        <taxon>Malpighiales</taxon>
        <taxon>Euphorbiaceae</taxon>
        <taxon>Crotonoideae</taxon>
        <taxon>Jatropheae</taxon>
        <taxon>Jatropha</taxon>
    </lineage>
</organism>
<dbReference type="InterPro" id="IPR010666">
    <property type="entry name" value="Znf_GRF"/>
</dbReference>
<keyword evidence="3" id="KW-0862">Zinc</keyword>
<evidence type="ECO:0000256" key="3">
    <source>
        <dbReference type="ARBA" id="ARBA00022833"/>
    </source>
</evidence>
<dbReference type="OrthoDB" id="1574521at2759"/>
<evidence type="ECO:0000313" key="7">
    <source>
        <dbReference type="Proteomes" id="UP000027138"/>
    </source>
</evidence>
<evidence type="ECO:0000256" key="2">
    <source>
        <dbReference type="ARBA" id="ARBA00022771"/>
    </source>
</evidence>
<accession>A0A067L4G2</accession>
<reference evidence="6 7" key="1">
    <citation type="journal article" date="2014" name="PLoS ONE">
        <title>Global Analysis of Gene Expression Profiles in Physic Nut (Jatropha curcas L.) Seedlings Exposed to Salt Stress.</title>
        <authorList>
            <person name="Zhang L."/>
            <person name="Zhang C."/>
            <person name="Wu P."/>
            <person name="Chen Y."/>
            <person name="Li M."/>
            <person name="Jiang H."/>
            <person name="Wu G."/>
        </authorList>
    </citation>
    <scope>NUCLEOTIDE SEQUENCE [LARGE SCALE GENOMIC DNA]</scope>
    <source>
        <strain evidence="7">cv. GZQX0401</strain>
        <tissue evidence="6">Young leaves</tissue>
    </source>
</reference>
<proteinExistence type="predicted"/>
<dbReference type="EMBL" id="KK914276">
    <property type="protein sequence ID" value="KDP43282.1"/>
    <property type="molecule type" value="Genomic_DNA"/>
</dbReference>
<keyword evidence="2 4" id="KW-0863">Zinc-finger</keyword>
<evidence type="ECO:0000256" key="1">
    <source>
        <dbReference type="ARBA" id="ARBA00022723"/>
    </source>
</evidence>
<dbReference type="Pfam" id="PF06839">
    <property type="entry name" value="Zn_ribbon_GRF"/>
    <property type="match status" value="1"/>
</dbReference>
<gene>
    <name evidence="6" type="ORF">JCGZ_24203</name>
</gene>
<name>A0A067L4G2_JATCU</name>
<dbReference type="GO" id="GO:0008270">
    <property type="term" value="F:zinc ion binding"/>
    <property type="evidence" value="ECO:0007669"/>
    <property type="project" value="UniProtKB-KW"/>
</dbReference>
<dbReference type="PROSITE" id="PS51999">
    <property type="entry name" value="ZF_GRF"/>
    <property type="match status" value="1"/>
</dbReference>
<evidence type="ECO:0000313" key="6">
    <source>
        <dbReference type="EMBL" id="KDP43282.1"/>
    </source>
</evidence>
<evidence type="ECO:0000259" key="5">
    <source>
        <dbReference type="PROSITE" id="PS51999"/>
    </source>
</evidence>
<keyword evidence="1" id="KW-0479">Metal-binding</keyword>
<sequence>MDIPADYIMPNCYYGEATMLKVSWTDANPSRRFYGCRKFRMCGECNFFQWHDPPMPNHVKHVIMGLLRRIKESEDMNNKSNAIWWKVVIGIKPLLLELPYSHIILTLPFKNKRFEAKITSDSSRAFQLRVACLLEEEVNSSLAYLLVGGTAGGYTEAPLPLSLPCHVPLTGGALEDGCTLVVMLVVGGTTGVTLPLFGPPLPLPLPPVAGAGFLDSLTVGEA</sequence>
<keyword evidence="7" id="KW-1185">Reference proteome</keyword>
<evidence type="ECO:0000256" key="4">
    <source>
        <dbReference type="PROSITE-ProRule" id="PRU01343"/>
    </source>
</evidence>
<dbReference type="PANTHER" id="PTHR33248">
    <property type="entry name" value="ZINC ION-BINDING PROTEIN"/>
    <property type="match status" value="1"/>
</dbReference>
<feature type="domain" description="GRF-type" evidence="5">
    <location>
        <begin position="12"/>
        <end position="54"/>
    </location>
</feature>